<dbReference type="OrthoDB" id="414325at2759"/>
<gene>
    <name evidence="2" type="ORF">AK812_SmicGene32600</name>
</gene>
<dbReference type="AlphaFoldDB" id="A0A1Q9CTR4"/>
<protein>
    <recommendedName>
        <fullName evidence="4">VDE lipocalin domain-containing protein</fullName>
    </recommendedName>
</protein>
<dbReference type="Proteomes" id="UP000186817">
    <property type="component" value="Unassembled WGS sequence"/>
</dbReference>
<keyword evidence="1" id="KW-0732">Signal</keyword>
<evidence type="ECO:0000313" key="2">
    <source>
        <dbReference type="EMBL" id="OLP86301.1"/>
    </source>
</evidence>
<keyword evidence="3" id="KW-1185">Reference proteome</keyword>
<dbReference type="EMBL" id="LSRX01000923">
    <property type="protein sequence ID" value="OLP86301.1"/>
    <property type="molecule type" value="Genomic_DNA"/>
</dbReference>
<evidence type="ECO:0000313" key="3">
    <source>
        <dbReference type="Proteomes" id="UP000186817"/>
    </source>
</evidence>
<reference evidence="2 3" key="1">
    <citation type="submission" date="2016-02" db="EMBL/GenBank/DDBJ databases">
        <title>Genome analysis of coral dinoflagellate symbionts highlights evolutionary adaptations to a symbiotic lifestyle.</title>
        <authorList>
            <person name="Aranda M."/>
            <person name="Li Y."/>
            <person name="Liew Y.J."/>
            <person name="Baumgarten S."/>
            <person name="Simakov O."/>
            <person name="Wilson M."/>
            <person name="Piel J."/>
            <person name="Ashoor H."/>
            <person name="Bougouffa S."/>
            <person name="Bajic V.B."/>
            <person name="Ryu T."/>
            <person name="Ravasi T."/>
            <person name="Bayer T."/>
            <person name="Micklem G."/>
            <person name="Kim H."/>
            <person name="Bhak J."/>
            <person name="Lajeunesse T.C."/>
            <person name="Voolstra C.R."/>
        </authorList>
    </citation>
    <scope>NUCLEOTIDE SEQUENCE [LARGE SCALE GENOMIC DNA]</scope>
    <source>
        <strain evidence="2 3">CCMP2467</strain>
    </source>
</reference>
<organism evidence="2 3">
    <name type="scientific">Symbiodinium microadriaticum</name>
    <name type="common">Dinoflagellate</name>
    <name type="synonym">Zooxanthella microadriatica</name>
    <dbReference type="NCBI Taxonomy" id="2951"/>
    <lineage>
        <taxon>Eukaryota</taxon>
        <taxon>Sar</taxon>
        <taxon>Alveolata</taxon>
        <taxon>Dinophyceae</taxon>
        <taxon>Suessiales</taxon>
        <taxon>Symbiodiniaceae</taxon>
        <taxon>Symbiodinium</taxon>
    </lineage>
</organism>
<comment type="caution">
    <text evidence="2">The sequence shown here is derived from an EMBL/GenBank/DDBJ whole genome shotgun (WGS) entry which is preliminary data.</text>
</comment>
<dbReference type="PROSITE" id="PS51257">
    <property type="entry name" value="PROKAR_LIPOPROTEIN"/>
    <property type="match status" value="1"/>
</dbReference>
<name>A0A1Q9CTR4_SYMMI</name>
<feature type="chain" id="PRO_5010177693" description="VDE lipocalin domain-containing protein" evidence="1">
    <location>
        <begin position="25"/>
        <end position="265"/>
    </location>
</feature>
<evidence type="ECO:0000256" key="1">
    <source>
        <dbReference type="SAM" id="SignalP"/>
    </source>
</evidence>
<feature type="signal peptide" evidence="1">
    <location>
        <begin position="1"/>
        <end position="24"/>
    </location>
</feature>
<sequence length="265" mass="28211">MSLRRGVLALALPVLAMVLAGCGCERDGMITCVVDKTSQSHEICGVTAYSKVMSGDTTVADCCVALKAVQDCYAVCSCDTECADEDKALACPTTGKVSDPIRFWELILAGLNKDGETCATAGVTGFCGHTPSPLASEAAFTGAQVWLKFPTEDEAKVFCDENEATWWLPVLAFWSWVRAFGGLRDLALAASNHEPVALKGVLFGCYGFCGGHVLLWYVHPTGSELAEDPITKGPLDRILAAKFCEITCHSPADDDEGDGQEEGEL</sequence>
<evidence type="ECO:0008006" key="4">
    <source>
        <dbReference type="Google" id="ProtNLM"/>
    </source>
</evidence>
<accession>A0A1Q9CTR4</accession>
<proteinExistence type="predicted"/>